<proteinExistence type="predicted"/>
<reference evidence="2 3" key="1">
    <citation type="submission" date="2023-03" db="EMBL/GenBank/DDBJ databases">
        <title>High-quality genome of Scylla paramamosain provides insights in environmental adaptation.</title>
        <authorList>
            <person name="Zhang L."/>
        </authorList>
    </citation>
    <scope>NUCLEOTIDE SEQUENCE [LARGE SCALE GENOMIC DNA]</scope>
    <source>
        <strain evidence="2">LZ_2023a</strain>
        <tissue evidence="2">Muscle</tissue>
    </source>
</reference>
<evidence type="ECO:0000256" key="1">
    <source>
        <dbReference type="SAM" id="MobiDB-lite"/>
    </source>
</evidence>
<organism evidence="2 3">
    <name type="scientific">Scylla paramamosain</name>
    <name type="common">Mud crab</name>
    <dbReference type="NCBI Taxonomy" id="85552"/>
    <lineage>
        <taxon>Eukaryota</taxon>
        <taxon>Metazoa</taxon>
        <taxon>Ecdysozoa</taxon>
        <taxon>Arthropoda</taxon>
        <taxon>Crustacea</taxon>
        <taxon>Multicrustacea</taxon>
        <taxon>Malacostraca</taxon>
        <taxon>Eumalacostraca</taxon>
        <taxon>Eucarida</taxon>
        <taxon>Decapoda</taxon>
        <taxon>Pleocyemata</taxon>
        <taxon>Brachyura</taxon>
        <taxon>Eubrachyura</taxon>
        <taxon>Portunoidea</taxon>
        <taxon>Portunidae</taxon>
        <taxon>Portuninae</taxon>
        <taxon>Scylla</taxon>
    </lineage>
</organism>
<evidence type="ECO:0000313" key="2">
    <source>
        <dbReference type="EMBL" id="KAK8375861.1"/>
    </source>
</evidence>
<dbReference type="AlphaFoldDB" id="A0AAW0SM46"/>
<accession>A0AAW0SM46</accession>
<feature type="region of interest" description="Disordered" evidence="1">
    <location>
        <begin position="1"/>
        <end position="21"/>
    </location>
</feature>
<protein>
    <submittedName>
        <fullName evidence="2">Uncharacterized protein</fullName>
    </submittedName>
</protein>
<name>A0AAW0SM46_SCYPA</name>
<sequence>MGCGISTDGYPNQGGPPVYPRSPQIVSFEKIGAMNNNNEFVTMTNVDESVDVLNIGRRDDSEGVETVDGVCVWLRAGVYEAARSLTVVRPKTTIPSVVLPAVCSPAGGSV</sequence>
<evidence type="ECO:0000313" key="3">
    <source>
        <dbReference type="Proteomes" id="UP001487740"/>
    </source>
</evidence>
<gene>
    <name evidence="2" type="ORF">O3P69_008539</name>
</gene>
<dbReference type="EMBL" id="JARAKH010000049">
    <property type="protein sequence ID" value="KAK8375861.1"/>
    <property type="molecule type" value="Genomic_DNA"/>
</dbReference>
<comment type="caution">
    <text evidence="2">The sequence shown here is derived from an EMBL/GenBank/DDBJ whole genome shotgun (WGS) entry which is preliminary data.</text>
</comment>
<dbReference type="Proteomes" id="UP001487740">
    <property type="component" value="Unassembled WGS sequence"/>
</dbReference>
<keyword evidence="3" id="KW-1185">Reference proteome</keyword>